<dbReference type="Proteomes" id="UP000236634">
    <property type="component" value="Unassembled WGS sequence"/>
</dbReference>
<keyword evidence="1" id="KW-0732">Signal</keyword>
<proteinExistence type="predicted"/>
<evidence type="ECO:0000313" key="2">
    <source>
        <dbReference type="EMBL" id="PNP95539.1"/>
    </source>
</evidence>
<name>A0A2K0XLX0_9BACT</name>
<evidence type="ECO:0000313" key="3">
    <source>
        <dbReference type="Proteomes" id="UP000236634"/>
    </source>
</evidence>
<organism evidence="2 3">
    <name type="scientific">Hoylesella timonensis</name>
    <dbReference type="NCBI Taxonomy" id="386414"/>
    <lineage>
        <taxon>Bacteria</taxon>
        <taxon>Pseudomonadati</taxon>
        <taxon>Bacteroidota</taxon>
        <taxon>Bacteroidia</taxon>
        <taxon>Bacteroidales</taxon>
        <taxon>Prevotellaceae</taxon>
        <taxon>Hoylesella</taxon>
    </lineage>
</organism>
<dbReference type="RefSeq" id="WP_103002867.1">
    <property type="nucleotide sequence ID" value="NZ_NBAX01000003.1"/>
</dbReference>
<dbReference type="EMBL" id="NBAX01000003">
    <property type="protein sequence ID" value="PNP95539.1"/>
    <property type="molecule type" value="Genomic_DNA"/>
</dbReference>
<comment type="caution">
    <text evidence="2">The sequence shown here is derived from an EMBL/GenBank/DDBJ whole genome shotgun (WGS) entry which is preliminary data.</text>
</comment>
<accession>A0A2K0XLX0</accession>
<reference evidence="2 3" key="1">
    <citation type="submission" date="2017-03" db="EMBL/GenBank/DDBJ databases">
        <authorList>
            <person name="Afonso C.L."/>
            <person name="Miller P.J."/>
            <person name="Scott M.A."/>
            <person name="Spackman E."/>
            <person name="Goraichik I."/>
            <person name="Dimitrov K.M."/>
            <person name="Suarez D.L."/>
            <person name="Swayne D.E."/>
        </authorList>
    </citation>
    <scope>NUCLEOTIDE SEQUENCE [LARGE SCALE GENOMIC DNA]</scope>
    <source>
        <strain evidence="2 3">DNF00076</strain>
    </source>
</reference>
<evidence type="ECO:0008006" key="4">
    <source>
        <dbReference type="Google" id="ProtNLM"/>
    </source>
</evidence>
<evidence type="ECO:0000256" key="1">
    <source>
        <dbReference type="SAM" id="SignalP"/>
    </source>
</evidence>
<gene>
    <name evidence="2" type="ORF">BFS16_03960</name>
</gene>
<sequence length="129" mass="14784">MKLKQIFLILILPLFFVACSSDEPEKELSISDLLHSSWSGEQVETLENGSVQKIKFIILFSNEKDGMVTYLDAAGTPLQNFPIYYKIEGDLMSMKGAFEGNYKIVKHTKKMIEMEAYLPNHSIITLYRK</sequence>
<feature type="chain" id="PRO_5014426026" description="Lipocalin-like domain-containing protein" evidence="1">
    <location>
        <begin position="21"/>
        <end position="129"/>
    </location>
</feature>
<dbReference type="AlphaFoldDB" id="A0A2K0XLX0"/>
<feature type="signal peptide" evidence="1">
    <location>
        <begin position="1"/>
        <end position="20"/>
    </location>
</feature>
<dbReference type="PROSITE" id="PS51257">
    <property type="entry name" value="PROKAR_LIPOPROTEIN"/>
    <property type="match status" value="1"/>
</dbReference>
<protein>
    <recommendedName>
        <fullName evidence="4">Lipocalin-like domain-containing protein</fullName>
    </recommendedName>
</protein>